<dbReference type="EMBL" id="PEBX01000033">
    <property type="protein sequence ID" value="PTQ56312.1"/>
    <property type="molecule type" value="Genomic_DNA"/>
</dbReference>
<accession>A0A2R6Y0Z9</accession>
<comment type="caution">
    <text evidence="1">The sequence shown here is derived from an EMBL/GenBank/DDBJ whole genome shotgun (WGS) entry which is preliminary data.</text>
</comment>
<proteinExistence type="predicted"/>
<sequence length="53" mass="5995">MLWQIDASPYAWLEDRDTELTLHGIIDDATAAIHTTRAKIPPNHGGIFSRSQY</sequence>
<dbReference type="AlphaFoldDB" id="A0A2R6Y0Z9"/>
<organism evidence="1 2">
    <name type="scientific">Candidatus Carbonibacillus altaicus</name>
    <dbReference type="NCBI Taxonomy" id="2163959"/>
    <lineage>
        <taxon>Bacteria</taxon>
        <taxon>Bacillati</taxon>
        <taxon>Bacillota</taxon>
        <taxon>Bacilli</taxon>
        <taxon>Bacillales</taxon>
        <taxon>Candidatus Carbonibacillus</taxon>
    </lineage>
</organism>
<evidence type="ECO:0000313" key="1">
    <source>
        <dbReference type="EMBL" id="PTQ56312.1"/>
    </source>
</evidence>
<reference evidence="2" key="1">
    <citation type="journal article" date="2018" name="Sci. Rep.">
        <title>Lignite coal burning seam in the remote Altai Mountains harbors a hydrogen-driven thermophilic microbial community.</title>
        <authorList>
            <person name="Kadnikov V.V."/>
            <person name="Mardanov A.V."/>
            <person name="Ivasenko D.A."/>
            <person name="Antsiferov D.V."/>
            <person name="Beletsky A.V."/>
            <person name="Karnachuk O.V."/>
            <person name="Ravin N.V."/>
        </authorList>
    </citation>
    <scope>NUCLEOTIDE SEQUENCE [LARGE SCALE GENOMIC DNA]</scope>
</reference>
<evidence type="ECO:0000313" key="2">
    <source>
        <dbReference type="Proteomes" id="UP000244338"/>
    </source>
</evidence>
<dbReference type="Proteomes" id="UP000244338">
    <property type="component" value="Unassembled WGS sequence"/>
</dbReference>
<protein>
    <submittedName>
        <fullName evidence="1">Uncharacterized protein</fullName>
    </submittedName>
</protein>
<name>A0A2R6Y0Z9_9BACL</name>
<gene>
    <name evidence="1" type="ORF">BSOLF_0347</name>
</gene>